<keyword evidence="2" id="KW-1185">Reference proteome</keyword>
<dbReference type="EMBL" id="VSRR010023322">
    <property type="protein sequence ID" value="MPC65395.1"/>
    <property type="molecule type" value="Genomic_DNA"/>
</dbReference>
<evidence type="ECO:0000313" key="2">
    <source>
        <dbReference type="Proteomes" id="UP000324222"/>
    </source>
</evidence>
<proteinExistence type="predicted"/>
<name>A0A5B7H6Y8_PORTR</name>
<protein>
    <submittedName>
        <fullName evidence="1">Uncharacterized protein</fullName>
    </submittedName>
</protein>
<dbReference type="Proteomes" id="UP000324222">
    <property type="component" value="Unassembled WGS sequence"/>
</dbReference>
<comment type="caution">
    <text evidence="1">The sequence shown here is derived from an EMBL/GenBank/DDBJ whole genome shotgun (WGS) entry which is preliminary data.</text>
</comment>
<reference evidence="1 2" key="1">
    <citation type="submission" date="2019-05" db="EMBL/GenBank/DDBJ databases">
        <title>Another draft genome of Portunus trituberculatus and its Hox gene families provides insights of decapod evolution.</title>
        <authorList>
            <person name="Jeong J.-H."/>
            <person name="Song I."/>
            <person name="Kim S."/>
            <person name="Choi T."/>
            <person name="Kim D."/>
            <person name="Ryu S."/>
            <person name="Kim W."/>
        </authorList>
    </citation>
    <scope>NUCLEOTIDE SEQUENCE [LARGE SCALE GENOMIC DNA]</scope>
    <source>
        <tissue evidence="1">Muscle</tissue>
    </source>
</reference>
<evidence type="ECO:0000313" key="1">
    <source>
        <dbReference type="EMBL" id="MPC65395.1"/>
    </source>
</evidence>
<accession>A0A5B7H6Y8</accession>
<gene>
    <name evidence="1" type="ORF">E2C01_059529</name>
</gene>
<organism evidence="1 2">
    <name type="scientific">Portunus trituberculatus</name>
    <name type="common">Swimming crab</name>
    <name type="synonym">Neptunus trituberculatus</name>
    <dbReference type="NCBI Taxonomy" id="210409"/>
    <lineage>
        <taxon>Eukaryota</taxon>
        <taxon>Metazoa</taxon>
        <taxon>Ecdysozoa</taxon>
        <taxon>Arthropoda</taxon>
        <taxon>Crustacea</taxon>
        <taxon>Multicrustacea</taxon>
        <taxon>Malacostraca</taxon>
        <taxon>Eumalacostraca</taxon>
        <taxon>Eucarida</taxon>
        <taxon>Decapoda</taxon>
        <taxon>Pleocyemata</taxon>
        <taxon>Brachyura</taxon>
        <taxon>Eubrachyura</taxon>
        <taxon>Portunoidea</taxon>
        <taxon>Portunidae</taxon>
        <taxon>Portuninae</taxon>
        <taxon>Portunus</taxon>
    </lineage>
</organism>
<sequence>MQCCDKGFTSQRFLA</sequence>